<feature type="domain" description="PiggyBac transposable element-derived protein" evidence="2">
    <location>
        <begin position="295"/>
        <end position="502"/>
    </location>
</feature>
<dbReference type="PANTHER" id="PTHR46599">
    <property type="entry name" value="PIGGYBAC TRANSPOSABLE ELEMENT-DERIVED PROTEIN 4"/>
    <property type="match status" value="1"/>
</dbReference>
<dbReference type="OrthoDB" id="118105at2759"/>
<gene>
    <name evidence="3" type="ORF">PHMEG_00012440</name>
</gene>
<dbReference type="Pfam" id="PF13843">
    <property type="entry name" value="DDE_Tnp_1_7"/>
    <property type="match status" value="1"/>
</dbReference>
<dbReference type="STRING" id="4795.A0A225W8Q5"/>
<feature type="compositionally biased region" description="Acidic residues" evidence="1">
    <location>
        <begin position="77"/>
        <end position="91"/>
    </location>
</feature>
<dbReference type="PANTHER" id="PTHR46599:SF3">
    <property type="entry name" value="PIGGYBAC TRANSPOSABLE ELEMENT-DERIVED PROTEIN 4"/>
    <property type="match status" value="1"/>
</dbReference>
<dbReference type="AlphaFoldDB" id="A0A225W8Q5"/>
<dbReference type="EMBL" id="NBNE01001409">
    <property type="protein sequence ID" value="OWZ14121.1"/>
    <property type="molecule type" value="Genomic_DNA"/>
</dbReference>
<evidence type="ECO:0000313" key="4">
    <source>
        <dbReference type="Proteomes" id="UP000198211"/>
    </source>
</evidence>
<organism evidence="3 4">
    <name type="scientific">Phytophthora megakarya</name>
    <dbReference type="NCBI Taxonomy" id="4795"/>
    <lineage>
        <taxon>Eukaryota</taxon>
        <taxon>Sar</taxon>
        <taxon>Stramenopiles</taxon>
        <taxon>Oomycota</taxon>
        <taxon>Peronosporomycetes</taxon>
        <taxon>Peronosporales</taxon>
        <taxon>Peronosporaceae</taxon>
        <taxon>Phytophthora</taxon>
    </lineage>
</organism>
<feature type="region of interest" description="Disordered" evidence="1">
    <location>
        <begin position="74"/>
        <end position="114"/>
    </location>
</feature>
<feature type="compositionally biased region" description="Basic and acidic residues" evidence="1">
    <location>
        <begin position="682"/>
        <end position="698"/>
    </location>
</feature>
<name>A0A225W8Q5_9STRA</name>
<dbReference type="Proteomes" id="UP000198211">
    <property type="component" value="Unassembled WGS sequence"/>
</dbReference>
<keyword evidence="4" id="KW-1185">Reference proteome</keyword>
<evidence type="ECO:0000259" key="2">
    <source>
        <dbReference type="Pfam" id="PF13843"/>
    </source>
</evidence>
<comment type="caution">
    <text evidence="3">The sequence shown here is derived from an EMBL/GenBank/DDBJ whole genome shotgun (WGS) entry which is preliminary data.</text>
</comment>
<accession>A0A225W8Q5</accession>
<feature type="region of interest" description="Disordered" evidence="1">
    <location>
        <begin position="679"/>
        <end position="717"/>
    </location>
</feature>
<proteinExistence type="predicted"/>
<reference evidence="4" key="1">
    <citation type="submission" date="2017-03" db="EMBL/GenBank/DDBJ databases">
        <title>Phytopthora megakarya and P. palmivora, two closely related causual agents of cacao black pod achieved similar genome size and gene model numbers by different mechanisms.</title>
        <authorList>
            <person name="Ali S."/>
            <person name="Shao J."/>
            <person name="Larry D.J."/>
            <person name="Kronmiller B."/>
            <person name="Shen D."/>
            <person name="Strem M.D."/>
            <person name="Melnick R.L."/>
            <person name="Guiltinan M.J."/>
            <person name="Tyler B.M."/>
            <person name="Meinhardt L.W."/>
            <person name="Bailey B.A."/>
        </authorList>
    </citation>
    <scope>NUCLEOTIDE SEQUENCE [LARGE SCALE GENOMIC DNA]</scope>
    <source>
        <strain evidence="4">zdho120</strain>
    </source>
</reference>
<dbReference type="InterPro" id="IPR029526">
    <property type="entry name" value="PGBD"/>
</dbReference>
<evidence type="ECO:0000256" key="1">
    <source>
        <dbReference type="SAM" id="MobiDB-lite"/>
    </source>
</evidence>
<sequence>MARIRASTCGKNDAVAAVVKDIDFRHLWRQLRAVGWTSRRPSGIQTDWRYVSPDGGNTFVGEDAVVVHAVESGLLGDAEDEETKDGDESVDGGDVSNDETAGEKNVRPSQIDTGDQLSQATLNRLLGSESEPEMEFSQTAVSRAFDVSPSELEAAESPPDLAINLHMLSEVSGGESEGAREDAPEVNLVQQAAARVLRPRIKNDVNYVAENENLDDYETFSSGESEDDGFDEGDDFDVRAREVDDDEVGEGDAAAMDETFVESLQIGSREMSRSATQQRTAALRGMEWFLPSGMFEENNEADYTRDKLWKLRPVVDKLQQRFLAGGSLPAVFSFDESVLPSTSKRNTTWMFIPDKPHSFEMYAGKRNAEDGVMSTFDHKTGAAAVIRNMTVVLESKPRHTWHLVVVDRFYSSILLAIELLAMEVYVVGTIMTNRLGFDKQVRERRKTQPAAIPRGSFLDSRSTAVPSMVAFHWWDRKPVHSLCTGSTMMASSIQRNQFSLQTSTRFSKYYKCLFLGFVDLAMVNAYIPHKETTRLAGNAAMERGDWFCVLQNQLLQLKAEDFAGVVVTPPPTAQKRRRTPVCLTHAVEQFEDWVTVSGVQKRRQRACKVCALLRTDPKKTSFATTYFCERCSQDAAKCWLCNKIRHTYKGETKTCFAIWHGDFNCGQSIPPTLGKKVVLRRPGKEAGPRKKTRRELQLRSEGAVDEGGENGNDSDKD</sequence>
<evidence type="ECO:0000313" key="3">
    <source>
        <dbReference type="EMBL" id="OWZ14121.1"/>
    </source>
</evidence>
<protein>
    <recommendedName>
        <fullName evidence="2">PiggyBac transposable element-derived protein domain-containing protein</fullName>
    </recommendedName>
</protein>